<sequence length="161" mass="18689">MRGWTLIEMMVVLLIIIIFSTVGVPSWHHFINKYRAQSYMKELSQQLAYARVMASGQASVVRLCSWQQGECQSNWSNSPVQVSVWQNNQWQLVRQLPEVHPSHQLHYNRTQLSFRRDGSLGPLENGSFIYCPNNGLNWHYRLTLNQAGRSRLLFQQQACPA</sequence>
<dbReference type="InterPro" id="IPR045584">
    <property type="entry name" value="Pilin-like"/>
</dbReference>
<keyword evidence="6 11" id="KW-0812">Transmembrane</keyword>
<comment type="similarity">
    <text evidence="9">Belongs to the GSP H family.</text>
</comment>
<evidence type="ECO:0000256" key="1">
    <source>
        <dbReference type="ARBA" id="ARBA00004377"/>
    </source>
</evidence>
<evidence type="ECO:0000313" key="14">
    <source>
        <dbReference type="Proteomes" id="UP001231616"/>
    </source>
</evidence>
<feature type="transmembrane region" description="Helical" evidence="11">
    <location>
        <begin position="6"/>
        <end position="31"/>
    </location>
</feature>
<evidence type="ECO:0000256" key="9">
    <source>
        <dbReference type="ARBA" id="ARBA00025772"/>
    </source>
</evidence>
<evidence type="ECO:0000256" key="4">
    <source>
        <dbReference type="ARBA" id="ARBA00022481"/>
    </source>
</evidence>
<dbReference type="SUPFAM" id="SSF54523">
    <property type="entry name" value="Pili subunits"/>
    <property type="match status" value="1"/>
</dbReference>
<evidence type="ECO:0000256" key="7">
    <source>
        <dbReference type="ARBA" id="ARBA00022989"/>
    </source>
</evidence>
<comment type="subcellular location">
    <subcellularLocation>
        <location evidence="1">Cell inner membrane</location>
        <topology evidence="1">Single-pass membrane protein</topology>
    </subcellularLocation>
</comment>
<evidence type="ECO:0000256" key="10">
    <source>
        <dbReference type="ARBA" id="ARBA00030775"/>
    </source>
</evidence>
<keyword evidence="5" id="KW-0997">Cell inner membrane</keyword>
<evidence type="ECO:0000259" key="12">
    <source>
        <dbReference type="Pfam" id="PF12019"/>
    </source>
</evidence>
<evidence type="ECO:0000256" key="5">
    <source>
        <dbReference type="ARBA" id="ARBA00022519"/>
    </source>
</evidence>
<evidence type="ECO:0000256" key="2">
    <source>
        <dbReference type="ARBA" id="ARBA00021549"/>
    </source>
</evidence>
<dbReference type="Proteomes" id="UP001231616">
    <property type="component" value="Unassembled WGS sequence"/>
</dbReference>
<organism evidence="13 14">
    <name type="scientific">Alkalimonas collagenimarina</name>
    <dbReference type="NCBI Taxonomy" id="400390"/>
    <lineage>
        <taxon>Bacteria</taxon>
        <taxon>Pseudomonadati</taxon>
        <taxon>Pseudomonadota</taxon>
        <taxon>Gammaproteobacteria</taxon>
        <taxon>Alkalimonas</taxon>
    </lineage>
</organism>
<keyword evidence="3" id="KW-1003">Cell membrane</keyword>
<gene>
    <name evidence="13" type="ORF">Q3O60_11645</name>
</gene>
<dbReference type="EMBL" id="JAUZVZ010000015">
    <property type="protein sequence ID" value="MDP4536846.1"/>
    <property type="molecule type" value="Genomic_DNA"/>
</dbReference>
<keyword evidence="4" id="KW-0488">Methylation</keyword>
<keyword evidence="8 11" id="KW-0472">Membrane</keyword>
<comment type="caution">
    <text evidence="13">The sequence shown here is derived from an EMBL/GenBank/DDBJ whole genome shotgun (WGS) entry which is preliminary data.</text>
</comment>
<keyword evidence="7 11" id="KW-1133">Transmembrane helix</keyword>
<evidence type="ECO:0000313" key="13">
    <source>
        <dbReference type="EMBL" id="MDP4536846.1"/>
    </source>
</evidence>
<proteinExistence type="inferred from homology"/>
<dbReference type="Gene3D" id="3.55.40.10">
    <property type="entry name" value="minor pseudopilin epsh domain"/>
    <property type="match status" value="1"/>
</dbReference>
<name>A0ABT9H0M6_9GAMM</name>
<evidence type="ECO:0000256" key="3">
    <source>
        <dbReference type="ARBA" id="ARBA00022475"/>
    </source>
</evidence>
<accession>A0ABT9H0M6</accession>
<reference evidence="13 14" key="1">
    <citation type="submission" date="2023-08" db="EMBL/GenBank/DDBJ databases">
        <authorList>
            <person name="Joshi A."/>
            <person name="Thite S."/>
        </authorList>
    </citation>
    <scope>NUCLEOTIDE SEQUENCE [LARGE SCALE GENOMIC DNA]</scope>
    <source>
        <strain evidence="13 14">AC40</strain>
    </source>
</reference>
<evidence type="ECO:0000256" key="11">
    <source>
        <dbReference type="SAM" id="Phobius"/>
    </source>
</evidence>
<feature type="domain" description="General secretion pathway GspH" evidence="12">
    <location>
        <begin position="42"/>
        <end position="148"/>
    </location>
</feature>
<dbReference type="RefSeq" id="WP_305894111.1">
    <property type="nucleotide sequence ID" value="NZ_JAUZVZ010000015.1"/>
</dbReference>
<keyword evidence="14" id="KW-1185">Reference proteome</keyword>
<evidence type="ECO:0000256" key="8">
    <source>
        <dbReference type="ARBA" id="ARBA00023136"/>
    </source>
</evidence>
<evidence type="ECO:0000256" key="6">
    <source>
        <dbReference type="ARBA" id="ARBA00022692"/>
    </source>
</evidence>
<dbReference type="Pfam" id="PF12019">
    <property type="entry name" value="GspH"/>
    <property type="match status" value="1"/>
</dbReference>
<dbReference type="InterPro" id="IPR022346">
    <property type="entry name" value="T2SS_GspH"/>
</dbReference>
<protein>
    <recommendedName>
        <fullName evidence="2">Type II secretion system protein H</fullName>
    </recommendedName>
    <alternativeName>
        <fullName evidence="10">General secretion pathway protein H</fullName>
    </alternativeName>
</protein>